<evidence type="ECO:0000256" key="2">
    <source>
        <dbReference type="SAM" id="Phobius"/>
    </source>
</evidence>
<keyword evidence="4" id="KW-1185">Reference proteome</keyword>
<reference evidence="4" key="1">
    <citation type="journal article" date="2020" name="Stud. Mycol.">
        <title>101 Dothideomycetes genomes: A test case for predicting lifestyles and emergence of pathogens.</title>
        <authorList>
            <person name="Haridas S."/>
            <person name="Albert R."/>
            <person name="Binder M."/>
            <person name="Bloem J."/>
            <person name="LaButti K."/>
            <person name="Salamov A."/>
            <person name="Andreopoulos B."/>
            <person name="Baker S."/>
            <person name="Barry K."/>
            <person name="Bills G."/>
            <person name="Bluhm B."/>
            <person name="Cannon C."/>
            <person name="Castanera R."/>
            <person name="Culley D."/>
            <person name="Daum C."/>
            <person name="Ezra D."/>
            <person name="Gonzalez J."/>
            <person name="Henrissat B."/>
            <person name="Kuo A."/>
            <person name="Liang C."/>
            <person name="Lipzen A."/>
            <person name="Lutzoni F."/>
            <person name="Magnuson J."/>
            <person name="Mondo S."/>
            <person name="Nolan M."/>
            <person name="Ohm R."/>
            <person name="Pangilinan J."/>
            <person name="Park H.-J."/>
            <person name="Ramirez L."/>
            <person name="Alfaro M."/>
            <person name="Sun H."/>
            <person name="Tritt A."/>
            <person name="Yoshinaga Y."/>
            <person name="Zwiers L.-H."/>
            <person name="Turgeon B."/>
            <person name="Goodwin S."/>
            <person name="Spatafora J."/>
            <person name="Crous P."/>
            <person name="Grigoriev I."/>
        </authorList>
    </citation>
    <scope>NUCLEOTIDE SEQUENCE [LARGE SCALE GENOMIC DNA]</scope>
    <source>
        <strain evidence="4">CBS 304.66</strain>
    </source>
</reference>
<feature type="compositionally biased region" description="Polar residues" evidence="1">
    <location>
        <begin position="149"/>
        <end position="159"/>
    </location>
</feature>
<feature type="region of interest" description="Disordered" evidence="1">
    <location>
        <begin position="137"/>
        <end position="161"/>
    </location>
</feature>
<organism evidence="3 4">
    <name type="scientific">Lojkania enalia</name>
    <dbReference type="NCBI Taxonomy" id="147567"/>
    <lineage>
        <taxon>Eukaryota</taxon>
        <taxon>Fungi</taxon>
        <taxon>Dikarya</taxon>
        <taxon>Ascomycota</taxon>
        <taxon>Pezizomycotina</taxon>
        <taxon>Dothideomycetes</taxon>
        <taxon>Pleosporomycetidae</taxon>
        <taxon>Pleosporales</taxon>
        <taxon>Pleosporales incertae sedis</taxon>
        <taxon>Lojkania</taxon>
    </lineage>
</organism>
<feature type="transmembrane region" description="Helical" evidence="2">
    <location>
        <begin position="110"/>
        <end position="130"/>
    </location>
</feature>
<sequence length="551" mass="59398">MFIDTEAANKGLKLQSQNYEDIVPLQSATRYSEERTPLLDAFVGQAPPSYLEATTPNPWNLQFTRQTGEEGVRLLSIDGRASPALPVDDGYKGSRYRRKSLKEHCTRKRMLKFMGALLGIVILAAIVAAATRQEKKATVVSPIPVPSSQPQDGNPSTPQDYPIRWPLRCGKDYNTKTEEFEFGSPSELRIKEGVHQLEQKFKRVLGWIHVVKGPEDQPAGTVKAKLAYAVSSPVSVDSLKYDYSATGLSIGDISTPDVINGAQKGTACLGISVVVYVAPNASLENFDVASLHLGIQIHEGVSFSITNSTSISLTSGTLDSSTFNSRQTRLETISGSISGQYALLDLLSIKTESGSVNVDISPKEASSEDSPSAIFVASSLSGSIRANFERKHIPERDYQVRINTTVGSVDGTIIHGSKTTISSVAGFLTADIIPFRGGDYTSILETSTTSGQTKLNLHSPYQDSSKPLTRFTSTHMSISGALDITYPQVWEGNLKGSSMNGTLHLQGRDLELIRQEEGSEGQMVEAKKGAGESSLVFGTVSGGIEVKVGKL</sequence>
<feature type="compositionally biased region" description="Low complexity" evidence="1">
    <location>
        <begin position="139"/>
        <end position="148"/>
    </location>
</feature>
<dbReference type="Proteomes" id="UP000800093">
    <property type="component" value="Unassembled WGS sequence"/>
</dbReference>
<evidence type="ECO:0008006" key="5">
    <source>
        <dbReference type="Google" id="ProtNLM"/>
    </source>
</evidence>
<keyword evidence="2" id="KW-0812">Transmembrane</keyword>
<evidence type="ECO:0000313" key="3">
    <source>
        <dbReference type="EMBL" id="KAF2261736.1"/>
    </source>
</evidence>
<evidence type="ECO:0000256" key="1">
    <source>
        <dbReference type="SAM" id="MobiDB-lite"/>
    </source>
</evidence>
<name>A0A9P4K437_9PLEO</name>
<comment type="caution">
    <text evidence="3">The sequence shown here is derived from an EMBL/GenBank/DDBJ whole genome shotgun (WGS) entry which is preliminary data.</text>
</comment>
<protein>
    <recommendedName>
        <fullName evidence="5">Adhesin domain-containing protein</fullName>
    </recommendedName>
</protein>
<dbReference type="EMBL" id="ML986651">
    <property type="protein sequence ID" value="KAF2261736.1"/>
    <property type="molecule type" value="Genomic_DNA"/>
</dbReference>
<accession>A0A9P4K437</accession>
<dbReference type="AlphaFoldDB" id="A0A9P4K437"/>
<evidence type="ECO:0000313" key="4">
    <source>
        <dbReference type="Proteomes" id="UP000800093"/>
    </source>
</evidence>
<keyword evidence="2" id="KW-1133">Transmembrane helix</keyword>
<keyword evidence="2" id="KW-0472">Membrane</keyword>
<dbReference type="OrthoDB" id="3539644at2759"/>
<proteinExistence type="predicted"/>
<gene>
    <name evidence="3" type="ORF">CC78DRAFT_343109</name>
</gene>